<evidence type="ECO:0000259" key="9">
    <source>
        <dbReference type="SMART" id="SM00415"/>
    </source>
</evidence>
<dbReference type="OrthoDB" id="60033at2759"/>
<evidence type="ECO:0000313" key="11">
    <source>
        <dbReference type="Proteomes" id="UP000605846"/>
    </source>
</evidence>
<comment type="caution">
    <text evidence="10">The sequence shown here is derived from an EMBL/GenBank/DDBJ whole genome shotgun (WGS) entry which is preliminary data.</text>
</comment>
<evidence type="ECO:0000256" key="2">
    <source>
        <dbReference type="ARBA" id="ARBA00006403"/>
    </source>
</evidence>
<evidence type="ECO:0000256" key="3">
    <source>
        <dbReference type="ARBA" id="ARBA00023015"/>
    </source>
</evidence>
<accession>A0A8H7BGI7</accession>
<dbReference type="Gene3D" id="1.10.10.10">
    <property type="entry name" value="Winged helix-like DNA-binding domain superfamily/Winged helix DNA-binding domain"/>
    <property type="match status" value="1"/>
</dbReference>
<evidence type="ECO:0000256" key="5">
    <source>
        <dbReference type="ARBA" id="ARBA00023163"/>
    </source>
</evidence>
<dbReference type="SMART" id="SM00415">
    <property type="entry name" value="HSF"/>
    <property type="match status" value="1"/>
</dbReference>
<dbReference type="EMBL" id="JABAYA010000227">
    <property type="protein sequence ID" value="KAF7721890.1"/>
    <property type="molecule type" value="Genomic_DNA"/>
</dbReference>
<reference evidence="10" key="1">
    <citation type="submission" date="2020-01" db="EMBL/GenBank/DDBJ databases">
        <title>Genome Sequencing of Three Apophysomyces-Like Fungal Strains Confirms a Novel Fungal Genus in the Mucoromycota with divergent Burkholderia-like Endosymbiotic Bacteria.</title>
        <authorList>
            <person name="Stajich J.E."/>
            <person name="Macias A.M."/>
            <person name="Carter-House D."/>
            <person name="Lovett B."/>
            <person name="Kasson L.R."/>
            <person name="Berry K."/>
            <person name="Grigoriev I."/>
            <person name="Chang Y."/>
            <person name="Spatafora J."/>
            <person name="Kasson M.T."/>
        </authorList>
    </citation>
    <scope>NUCLEOTIDE SEQUENCE</scope>
    <source>
        <strain evidence="10">NRRL A-21654</strain>
    </source>
</reference>
<dbReference type="GO" id="GO:0003700">
    <property type="term" value="F:DNA-binding transcription factor activity"/>
    <property type="evidence" value="ECO:0007669"/>
    <property type="project" value="InterPro"/>
</dbReference>
<dbReference type="FunFam" id="1.10.10.10:FF:000027">
    <property type="entry name" value="Heat shock transcription factor 1"/>
    <property type="match status" value="1"/>
</dbReference>
<evidence type="ECO:0000256" key="8">
    <source>
        <dbReference type="SAM" id="MobiDB-lite"/>
    </source>
</evidence>
<dbReference type="InterPro" id="IPR000232">
    <property type="entry name" value="HSF_DNA-bd"/>
</dbReference>
<keyword evidence="5" id="KW-0804">Transcription</keyword>
<dbReference type="InterPro" id="IPR036388">
    <property type="entry name" value="WH-like_DNA-bd_sf"/>
</dbReference>
<dbReference type="InterPro" id="IPR036390">
    <property type="entry name" value="WH_DNA-bd_sf"/>
</dbReference>
<evidence type="ECO:0000256" key="6">
    <source>
        <dbReference type="ARBA" id="ARBA00023242"/>
    </source>
</evidence>
<dbReference type="SUPFAM" id="SSF46785">
    <property type="entry name" value="Winged helix' DNA-binding domain"/>
    <property type="match status" value="1"/>
</dbReference>
<dbReference type="PANTHER" id="PTHR10015:SF427">
    <property type="entry name" value="HEAT SHOCK FACTOR PROTEIN"/>
    <property type="match status" value="1"/>
</dbReference>
<dbReference type="PANTHER" id="PTHR10015">
    <property type="entry name" value="HEAT SHOCK TRANSCRIPTION FACTOR"/>
    <property type="match status" value="1"/>
</dbReference>
<keyword evidence="4" id="KW-0238">DNA-binding</keyword>
<evidence type="ECO:0000256" key="4">
    <source>
        <dbReference type="ARBA" id="ARBA00023125"/>
    </source>
</evidence>
<dbReference type="GO" id="GO:0005634">
    <property type="term" value="C:nucleus"/>
    <property type="evidence" value="ECO:0007669"/>
    <property type="project" value="UniProtKB-SubCell"/>
</dbReference>
<feature type="compositionally biased region" description="Low complexity" evidence="8">
    <location>
        <begin position="14"/>
        <end position="23"/>
    </location>
</feature>
<sequence length="509" mass="56597">MSQQPSPKGLLTQSVVSPISSPTTNTPSMAAIDGIVAAPVNTSTAMVSPGHIQKQPTIQRNVAPFLNKVYNIVNDPSTDNLIRWGSDGTSFIIPCHVEFAKQVLPRFFKHGKFTSFVRQLNMYGFHKVPHLQQGVLQADSNSEQWEFTNPHFRRNQPDLLLLITRKKGVSAEDKEIAGSIDLQHILDELSAIKKHQMSISNQLKTIQRDNQVLWQETVSARERHQRHQDTIDKILRFLASVFSSEKKSGAIPRKRRYLIGDVDTDYHDHYVDDSLDERPAKFQRQNSPGFDIDEYVNDDVDVPTASLPEILPNADVISPKQNDLNPSTDLAAAIALNDQSKQPMQVKIPEQFSSTVNLQQLQGLQSLINLAQANPNLLNQMSADTLLNSSPAAIDYIHNNQANPPTFSAADATPVIYTNNNLPPNPELPVAPSLLQVTDNITSLTKAADLISQDIDDLGTNIEALAQHLGFDPTKYPGNEDDYVNMDEFLNTYGIVLSAYHKLSIDDIM</sequence>
<protein>
    <submittedName>
        <fullName evidence="10">Stress-responsive transcription factor hsf1</fullName>
    </submittedName>
</protein>
<comment type="subcellular location">
    <subcellularLocation>
        <location evidence="1">Nucleus</location>
    </subcellularLocation>
</comment>
<keyword evidence="6" id="KW-0539">Nucleus</keyword>
<evidence type="ECO:0000313" key="10">
    <source>
        <dbReference type="EMBL" id="KAF7721890.1"/>
    </source>
</evidence>
<feature type="domain" description="HSF-type DNA-binding" evidence="9">
    <location>
        <begin position="61"/>
        <end position="166"/>
    </location>
</feature>
<proteinExistence type="inferred from homology"/>
<keyword evidence="3" id="KW-0805">Transcription regulation</keyword>
<dbReference type="AlphaFoldDB" id="A0A8H7BGI7"/>
<name>A0A8H7BGI7_9FUNG</name>
<organism evidence="10 11">
    <name type="scientific">Apophysomyces ossiformis</name>
    <dbReference type="NCBI Taxonomy" id="679940"/>
    <lineage>
        <taxon>Eukaryota</taxon>
        <taxon>Fungi</taxon>
        <taxon>Fungi incertae sedis</taxon>
        <taxon>Mucoromycota</taxon>
        <taxon>Mucoromycotina</taxon>
        <taxon>Mucoromycetes</taxon>
        <taxon>Mucorales</taxon>
        <taxon>Mucorineae</taxon>
        <taxon>Mucoraceae</taxon>
        <taxon>Apophysomyces</taxon>
    </lineage>
</organism>
<gene>
    <name evidence="10" type="primary">HSF1_1</name>
    <name evidence="10" type="ORF">EC973_003958</name>
</gene>
<keyword evidence="11" id="KW-1185">Reference proteome</keyword>
<evidence type="ECO:0000256" key="1">
    <source>
        <dbReference type="ARBA" id="ARBA00004123"/>
    </source>
</evidence>
<dbReference type="Pfam" id="PF00447">
    <property type="entry name" value="HSF_DNA-bind"/>
    <property type="match status" value="1"/>
</dbReference>
<dbReference type="PRINTS" id="PR00056">
    <property type="entry name" value="HSFDOMAIN"/>
</dbReference>
<dbReference type="GO" id="GO:0043565">
    <property type="term" value="F:sequence-specific DNA binding"/>
    <property type="evidence" value="ECO:0007669"/>
    <property type="project" value="InterPro"/>
</dbReference>
<comment type="similarity">
    <text evidence="2 7">Belongs to the HSF family.</text>
</comment>
<feature type="region of interest" description="Disordered" evidence="8">
    <location>
        <begin position="1"/>
        <end position="23"/>
    </location>
</feature>
<evidence type="ECO:0000256" key="7">
    <source>
        <dbReference type="RuleBase" id="RU004020"/>
    </source>
</evidence>
<dbReference type="Proteomes" id="UP000605846">
    <property type="component" value="Unassembled WGS sequence"/>
</dbReference>